<evidence type="ECO:0008006" key="3">
    <source>
        <dbReference type="Google" id="ProtNLM"/>
    </source>
</evidence>
<organism evidence="1 2">
    <name type="scientific">Cloacimonas acidaminovorans (strain Evry)</name>
    <dbReference type="NCBI Taxonomy" id="459349"/>
    <lineage>
        <taxon>Bacteria</taxon>
        <taxon>Pseudomonadati</taxon>
        <taxon>Candidatus Cloacimonadota</taxon>
        <taxon>Candidatus Cloacimonadia</taxon>
        <taxon>Candidatus Cloacimonadales</taxon>
        <taxon>Candidatus Cloacimonadaceae</taxon>
        <taxon>Candidatus Cloacimonas</taxon>
    </lineage>
</organism>
<evidence type="ECO:0000313" key="1">
    <source>
        <dbReference type="EMBL" id="CAO81142.1"/>
    </source>
</evidence>
<dbReference type="AlphaFoldDB" id="B0VIK1"/>
<evidence type="ECO:0000313" key="2">
    <source>
        <dbReference type="Proteomes" id="UP000002019"/>
    </source>
</evidence>
<dbReference type="Proteomes" id="UP000002019">
    <property type="component" value="Chromosome"/>
</dbReference>
<keyword evidence="2" id="KW-1185">Reference proteome</keyword>
<dbReference type="EMBL" id="CU466930">
    <property type="protein sequence ID" value="CAO81142.1"/>
    <property type="molecule type" value="Genomic_DNA"/>
</dbReference>
<dbReference type="HOGENOM" id="CLU_2615662_0_0_0"/>
<accession>B0VIK1</accession>
<protein>
    <recommendedName>
        <fullName evidence="3">VRR-NUC domain-containing protein</fullName>
    </recommendedName>
</protein>
<dbReference type="KEGG" id="caci:CLOAM1282"/>
<dbReference type="STRING" id="459349.CLOAM1282"/>
<gene>
    <name evidence="1" type="ordered locus">CLOAM1282</name>
</gene>
<name>B0VIK1_CLOAI</name>
<reference evidence="1 2" key="1">
    <citation type="journal article" date="2008" name="J. Bacteriol.">
        <title>'Candidatus Cloacamonas acidaminovorans': genome sequence reconstruction provides a first glimpse of a new bacterial division.</title>
        <authorList>
            <person name="Pelletier E."/>
            <person name="Kreimeyer A."/>
            <person name="Bocs S."/>
            <person name="Rouy Z."/>
            <person name="Gyapay G."/>
            <person name="Chouari R."/>
            <person name="Riviere D."/>
            <person name="Ganesan A."/>
            <person name="Daegelen P."/>
            <person name="Sghir A."/>
            <person name="Cohen G.N."/>
            <person name="Medigue C."/>
            <person name="Weissenbach J."/>
            <person name="Le Paslier D."/>
        </authorList>
    </citation>
    <scope>NUCLEOTIDE SEQUENCE [LARGE SCALE GENOMIC DNA]</scope>
    <source>
        <strain evidence="2">Evry</strain>
    </source>
</reference>
<sequence length="78" mass="9282">MKIPDPIMTGKRLRLIKERGVSDELRRSFDGILVKNSGNYCLEFKFGYNKLSEHQEDYRKKINGINKSFYIVRKITRK</sequence>
<proteinExistence type="predicted"/>